<dbReference type="Proteomes" id="UP001234297">
    <property type="component" value="Chromosome 10"/>
</dbReference>
<reference evidence="1 2" key="1">
    <citation type="journal article" date="2022" name="Hortic Res">
        <title>A haplotype resolved chromosomal level avocado genome allows analysis of novel avocado genes.</title>
        <authorList>
            <person name="Nath O."/>
            <person name="Fletcher S.J."/>
            <person name="Hayward A."/>
            <person name="Shaw L.M."/>
            <person name="Masouleh A.K."/>
            <person name="Furtado A."/>
            <person name="Henry R.J."/>
            <person name="Mitter N."/>
        </authorList>
    </citation>
    <scope>NUCLEOTIDE SEQUENCE [LARGE SCALE GENOMIC DNA]</scope>
    <source>
        <strain evidence="2">cv. Hass</strain>
    </source>
</reference>
<dbReference type="EMBL" id="CM056818">
    <property type="protein sequence ID" value="KAJ8621928.1"/>
    <property type="molecule type" value="Genomic_DNA"/>
</dbReference>
<gene>
    <name evidence="1" type="ORF">MRB53_030457</name>
</gene>
<protein>
    <submittedName>
        <fullName evidence="1">Uncharacterized protein</fullName>
    </submittedName>
</protein>
<organism evidence="1 2">
    <name type="scientific">Persea americana</name>
    <name type="common">Avocado</name>
    <dbReference type="NCBI Taxonomy" id="3435"/>
    <lineage>
        <taxon>Eukaryota</taxon>
        <taxon>Viridiplantae</taxon>
        <taxon>Streptophyta</taxon>
        <taxon>Embryophyta</taxon>
        <taxon>Tracheophyta</taxon>
        <taxon>Spermatophyta</taxon>
        <taxon>Magnoliopsida</taxon>
        <taxon>Magnoliidae</taxon>
        <taxon>Laurales</taxon>
        <taxon>Lauraceae</taxon>
        <taxon>Persea</taxon>
    </lineage>
</organism>
<name>A0ACC2KLX2_PERAE</name>
<accession>A0ACC2KLX2</accession>
<keyword evidence="2" id="KW-1185">Reference proteome</keyword>
<evidence type="ECO:0000313" key="2">
    <source>
        <dbReference type="Proteomes" id="UP001234297"/>
    </source>
</evidence>
<sequence length="240" mass="27203">MPLPWNLVFYVIAIRHQSQTHSSRRSRNTIVLFQVLGILSEPVTEVGKELLITLKRQAGYLFHCKRNIKNLKREVEKLKRKRNDVQQLVEVAQRNNEVILDVVRGLLESIGDVQVLDDQVEGNMRCFDLNIRYKLGKEAKIKIAEVNDLRSEGDFRSVSSCKRNPDAGFSPDGGLSTFETTVSAMKPVIVALKDENLNIIGVYGMGVAKTTLVNQVAKWVKKKTEFFEEIVVVPLSHNLD</sequence>
<comment type="caution">
    <text evidence="1">The sequence shown here is derived from an EMBL/GenBank/DDBJ whole genome shotgun (WGS) entry which is preliminary data.</text>
</comment>
<evidence type="ECO:0000313" key="1">
    <source>
        <dbReference type="EMBL" id="KAJ8621928.1"/>
    </source>
</evidence>
<proteinExistence type="predicted"/>